<keyword evidence="2" id="KW-1185">Reference proteome</keyword>
<dbReference type="Pfam" id="PF12672">
    <property type="entry name" value="DUF3793"/>
    <property type="match status" value="1"/>
</dbReference>
<gene>
    <name evidence="1" type="ORF">JOD41_000269</name>
</gene>
<dbReference type="RefSeq" id="WP_205051263.1">
    <property type="nucleotide sequence ID" value="NZ_JAFBDH010000001.1"/>
</dbReference>
<comment type="caution">
    <text evidence="1">The sequence shown here is derived from an EMBL/GenBank/DDBJ whole genome shotgun (WGS) entry which is preliminary data.</text>
</comment>
<dbReference type="InterPro" id="IPR024523">
    <property type="entry name" value="DUF3793"/>
</dbReference>
<evidence type="ECO:0008006" key="3">
    <source>
        <dbReference type="Google" id="ProtNLM"/>
    </source>
</evidence>
<name>A0ABS2MHQ2_9FIRM</name>
<dbReference type="EMBL" id="JAFBDH010000001">
    <property type="protein sequence ID" value="MBM7549554.1"/>
    <property type="molecule type" value="Genomic_DNA"/>
</dbReference>
<sequence length="194" mass="22957">MIKNSIFIEFFEQIKNFKDFEYLYALIKSTVAPTLKDLKLATMMNLKNGNRALKDLWEKNKTLIGDSLGLDFFELKKGENFVLVYFFKKDKLDKKLSTSKVSEFLNLMGYKDCRQVYDYLNLLKNRFNDSCPDEIGVFLGYPLKDVIDFKDRDKKTCKCTGYWKCFNDEKSSRKAFEKFDETKIIVMRSILESY</sequence>
<reference evidence="1 2" key="1">
    <citation type="submission" date="2021-01" db="EMBL/GenBank/DDBJ databases">
        <title>Genomic Encyclopedia of Type Strains, Phase IV (KMG-IV): sequencing the most valuable type-strain genomes for metagenomic binning, comparative biology and taxonomic classification.</title>
        <authorList>
            <person name="Goeker M."/>
        </authorList>
    </citation>
    <scope>NUCLEOTIDE SEQUENCE [LARGE SCALE GENOMIC DNA]</scope>
    <source>
        <strain evidence="1 2">DSM 21461</strain>
    </source>
</reference>
<organism evidence="1 2">
    <name type="scientific">Peptoniphilus gorbachii</name>
    <dbReference type="NCBI Taxonomy" id="411567"/>
    <lineage>
        <taxon>Bacteria</taxon>
        <taxon>Bacillati</taxon>
        <taxon>Bacillota</taxon>
        <taxon>Tissierellia</taxon>
        <taxon>Tissierellales</taxon>
        <taxon>Peptoniphilaceae</taxon>
        <taxon>Peptoniphilus</taxon>
    </lineage>
</organism>
<dbReference type="Proteomes" id="UP000720595">
    <property type="component" value="Unassembled WGS sequence"/>
</dbReference>
<proteinExistence type="predicted"/>
<evidence type="ECO:0000313" key="2">
    <source>
        <dbReference type="Proteomes" id="UP000720595"/>
    </source>
</evidence>
<accession>A0ABS2MHQ2</accession>
<protein>
    <recommendedName>
        <fullName evidence="3">DUF3793 domain-containing protein</fullName>
    </recommendedName>
</protein>
<evidence type="ECO:0000313" key="1">
    <source>
        <dbReference type="EMBL" id="MBM7549554.1"/>
    </source>
</evidence>